<accession>A0ABY5PIM1</accession>
<name>A0ABY5PIM1_9ACTN</name>
<evidence type="ECO:0000259" key="2">
    <source>
        <dbReference type="Pfam" id="PF07883"/>
    </source>
</evidence>
<dbReference type="RefSeq" id="WP_353864953.1">
    <property type="nucleotide sequence ID" value="NZ_CP088295.1"/>
</dbReference>
<dbReference type="Proteomes" id="UP001058860">
    <property type="component" value="Chromosome"/>
</dbReference>
<evidence type="ECO:0000256" key="1">
    <source>
        <dbReference type="SAM" id="MobiDB-lite"/>
    </source>
</evidence>
<feature type="region of interest" description="Disordered" evidence="1">
    <location>
        <begin position="113"/>
        <end position="134"/>
    </location>
</feature>
<organism evidence="3 4">
    <name type="scientific">Svornostia abyssi</name>
    <dbReference type="NCBI Taxonomy" id="2898438"/>
    <lineage>
        <taxon>Bacteria</taxon>
        <taxon>Bacillati</taxon>
        <taxon>Actinomycetota</taxon>
        <taxon>Thermoleophilia</taxon>
        <taxon>Solirubrobacterales</taxon>
        <taxon>Baekduiaceae</taxon>
        <taxon>Svornostia</taxon>
    </lineage>
</organism>
<protein>
    <recommendedName>
        <fullName evidence="2">Cupin type-2 domain-containing protein</fullName>
    </recommendedName>
</protein>
<feature type="domain" description="Cupin type-2" evidence="2">
    <location>
        <begin position="39"/>
        <end position="101"/>
    </location>
</feature>
<dbReference type="InterPro" id="IPR011051">
    <property type="entry name" value="RmlC_Cupin_sf"/>
</dbReference>
<proteinExistence type="predicted"/>
<sequence>MSLTPVRAEDTRRTETPNAAMTTLASPTLRRTDGLSLWRVAMAAGQRGPRHVFDSEQIWTVLEGAIVIGTRQGTFSLRAGDTVALPAGIERQLAAEQDTVAIVAGDGAASVFVPGEDAPRGTPPGSRDHYGAAP</sequence>
<gene>
    <name evidence="3" type="ORF">LRS13_02750</name>
</gene>
<evidence type="ECO:0000313" key="4">
    <source>
        <dbReference type="Proteomes" id="UP001058860"/>
    </source>
</evidence>
<dbReference type="InterPro" id="IPR014710">
    <property type="entry name" value="RmlC-like_jellyroll"/>
</dbReference>
<dbReference type="InterPro" id="IPR013096">
    <property type="entry name" value="Cupin_2"/>
</dbReference>
<dbReference type="EMBL" id="CP088295">
    <property type="protein sequence ID" value="UUY04471.1"/>
    <property type="molecule type" value="Genomic_DNA"/>
</dbReference>
<reference evidence="4" key="1">
    <citation type="submission" date="2021-11" db="EMBL/GenBank/DDBJ databases">
        <title>Cultivation dependent microbiological survey of springs from the worlds oldest radium mine currently devoted to the extraction of radon-saturated water.</title>
        <authorList>
            <person name="Kapinusova G."/>
            <person name="Smrhova T."/>
            <person name="Strejcek M."/>
            <person name="Suman J."/>
            <person name="Jani K."/>
            <person name="Pajer P."/>
            <person name="Uhlik O."/>
        </authorList>
    </citation>
    <scope>NUCLEOTIDE SEQUENCE [LARGE SCALE GENOMIC DNA]</scope>
    <source>
        <strain evidence="4">J379</strain>
    </source>
</reference>
<keyword evidence="4" id="KW-1185">Reference proteome</keyword>
<dbReference type="Pfam" id="PF07883">
    <property type="entry name" value="Cupin_2"/>
    <property type="match status" value="1"/>
</dbReference>
<dbReference type="SUPFAM" id="SSF51182">
    <property type="entry name" value="RmlC-like cupins"/>
    <property type="match status" value="1"/>
</dbReference>
<dbReference type="Gene3D" id="2.60.120.10">
    <property type="entry name" value="Jelly Rolls"/>
    <property type="match status" value="1"/>
</dbReference>
<evidence type="ECO:0000313" key="3">
    <source>
        <dbReference type="EMBL" id="UUY04471.1"/>
    </source>
</evidence>